<comment type="function">
    <text evidence="9">A acetyltransferase, which acetylates the inositol ring of phosphatidylinositol during biosynthesis of GPI-anchor.</text>
</comment>
<evidence type="ECO:0000256" key="9">
    <source>
        <dbReference type="RuleBase" id="RU280819"/>
    </source>
</evidence>
<comment type="similarity">
    <text evidence="4 9">Belongs to the PIGW family.</text>
</comment>
<evidence type="ECO:0000256" key="4">
    <source>
        <dbReference type="ARBA" id="ARBA00007559"/>
    </source>
</evidence>
<evidence type="ECO:0000256" key="3">
    <source>
        <dbReference type="ARBA" id="ARBA00004687"/>
    </source>
</evidence>
<evidence type="ECO:0000256" key="1">
    <source>
        <dbReference type="ARBA" id="ARBA00002531"/>
    </source>
</evidence>
<accession>A0A8E2JWI1</accession>
<feature type="region of interest" description="Disordered" evidence="10">
    <location>
        <begin position="97"/>
        <end position="118"/>
    </location>
</feature>
<dbReference type="InterPro" id="IPR009447">
    <property type="entry name" value="PIGW/GWT1"/>
</dbReference>
<feature type="transmembrane region" description="Helical" evidence="9">
    <location>
        <begin position="240"/>
        <end position="258"/>
    </location>
</feature>
<evidence type="ECO:0000256" key="2">
    <source>
        <dbReference type="ARBA" id="ARBA00004477"/>
    </source>
</evidence>
<sequence length="491" mass="54623">MAKNYKAMKEAFVSNHTGSSVSEINYVTLIAPCTVLLWSVLQSRLRLFTPYNPSAMLIDFLLNCAAILFATTIYSSAPILLNLLLLLPALSVYFTSTSTPKQTKPRPTPQPSASSQSPQNLFPIKPFITNYRGTMIVVTCVAILAVDFRIFPRRYAKVENWGTSLMDMGVGSFVFSAGVVSARSVWKDQLKKKLTPLSTRLAVSVKHSLPLLVLGLIRLYSVKGLDYAEHVTEYGVHWNFFFTLGFLPPFVAVFQSAFSIIPSYAVLSCLLGIAYEAALNFTNLKAFIITAPRTDLLSQNREGVFSFFGYLAIFLAGQAAGMYVLPRQQPIAKDATKREILQKSILARLAMWTLIWSLLFFFSTSYYGLGLAVSRRLANLPYFLWVTAFNCGQITLFCAIETLCFPDIYKAGDVETEKRTCREATSKILHAFNRNGLAIFLLANLLTGLVNLTLPTLHMGQMQSMAVLVTYIFVLCGVALLLDRQNISIKL</sequence>
<evidence type="ECO:0000256" key="8">
    <source>
        <dbReference type="ARBA" id="ARBA00023136"/>
    </source>
</evidence>
<feature type="transmembrane region" description="Helical" evidence="9">
    <location>
        <begin position="382"/>
        <end position="400"/>
    </location>
</feature>
<keyword evidence="12" id="KW-1185">Reference proteome</keyword>
<keyword evidence="5 9" id="KW-0337">GPI-anchor biosynthesis</keyword>
<feature type="transmembrane region" description="Helical" evidence="9">
    <location>
        <begin position="133"/>
        <end position="151"/>
    </location>
</feature>
<evidence type="ECO:0000256" key="5">
    <source>
        <dbReference type="ARBA" id="ARBA00022502"/>
    </source>
</evidence>
<comment type="subcellular location">
    <subcellularLocation>
        <location evidence="2 9">Endoplasmic reticulum membrane</location>
        <topology evidence="2 9">Multi-pass membrane protein</topology>
    </subcellularLocation>
</comment>
<evidence type="ECO:0000313" key="11">
    <source>
        <dbReference type="EMBL" id="OCL12093.1"/>
    </source>
</evidence>
<name>A0A8E2JWI1_9PEZI</name>
<evidence type="ECO:0000313" key="12">
    <source>
        <dbReference type="Proteomes" id="UP000250140"/>
    </source>
</evidence>
<protein>
    <recommendedName>
        <fullName evidence="9">GPI-anchored wall transfer protein</fullName>
        <ecNumber evidence="9">2.3.-.-</ecNumber>
    </recommendedName>
</protein>
<dbReference type="PANTHER" id="PTHR20661">
    <property type="entry name" value="PHOSPHATIDYLINOSITOL-GLYCAN BIOSYNTHESIS CLASS W PROTEIN"/>
    <property type="match status" value="1"/>
</dbReference>
<feature type="transmembrane region" description="Helical" evidence="9">
    <location>
        <begin position="201"/>
        <end position="220"/>
    </location>
</feature>
<reference evidence="11 12" key="1">
    <citation type="journal article" date="2016" name="Nat. Commun.">
        <title>Ectomycorrhizal ecology is imprinted in the genome of the dominant symbiotic fungus Cenococcum geophilum.</title>
        <authorList>
            <consortium name="DOE Joint Genome Institute"/>
            <person name="Peter M."/>
            <person name="Kohler A."/>
            <person name="Ohm R.A."/>
            <person name="Kuo A."/>
            <person name="Krutzmann J."/>
            <person name="Morin E."/>
            <person name="Arend M."/>
            <person name="Barry K.W."/>
            <person name="Binder M."/>
            <person name="Choi C."/>
            <person name="Clum A."/>
            <person name="Copeland A."/>
            <person name="Grisel N."/>
            <person name="Haridas S."/>
            <person name="Kipfer T."/>
            <person name="LaButti K."/>
            <person name="Lindquist E."/>
            <person name="Lipzen A."/>
            <person name="Maire R."/>
            <person name="Meier B."/>
            <person name="Mihaltcheva S."/>
            <person name="Molinier V."/>
            <person name="Murat C."/>
            <person name="Poggeler S."/>
            <person name="Quandt C.A."/>
            <person name="Sperisen C."/>
            <person name="Tritt A."/>
            <person name="Tisserant E."/>
            <person name="Crous P.W."/>
            <person name="Henrissat B."/>
            <person name="Nehls U."/>
            <person name="Egli S."/>
            <person name="Spatafora J.W."/>
            <person name="Grigoriev I.V."/>
            <person name="Martin F.M."/>
        </authorList>
    </citation>
    <scope>NUCLEOTIDE SEQUENCE [LARGE SCALE GENOMIC DNA]</scope>
    <source>
        <strain evidence="11 12">CBS 207.34</strain>
    </source>
</reference>
<dbReference type="GO" id="GO:0072659">
    <property type="term" value="P:protein localization to plasma membrane"/>
    <property type="evidence" value="ECO:0007669"/>
    <property type="project" value="TreeGrafter"/>
</dbReference>
<dbReference type="PIRSF" id="PIRSF017321">
    <property type="entry name" value="GWT1"/>
    <property type="match status" value="1"/>
</dbReference>
<dbReference type="EC" id="2.3.-.-" evidence="9"/>
<feature type="transmembrane region" description="Helical" evidence="9">
    <location>
        <begin position="163"/>
        <end position="180"/>
    </location>
</feature>
<dbReference type="OrthoDB" id="15270at2759"/>
<comment type="function">
    <text evidence="1">Probable acetyltransferase, which acetylates the inositol ring of phosphatidylinositol during biosynthesis of GPI-anchor.</text>
</comment>
<keyword evidence="9" id="KW-0808">Transferase</keyword>
<gene>
    <name evidence="11" type="ORF">AOQ84DRAFT_312770</name>
</gene>
<dbReference type="Pfam" id="PF06423">
    <property type="entry name" value="GWT1"/>
    <property type="match status" value="1"/>
</dbReference>
<dbReference type="PANTHER" id="PTHR20661:SF0">
    <property type="entry name" value="PHOSPHATIDYLINOSITOL-GLYCAN BIOSYNTHESIS CLASS W PROTEIN"/>
    <property type="match status" value="1"/>
</dbReference>
<dbReference type="GO" id="GO:0032216">
    <property type="term" value="F:glucosaminyl-phosphatidylinositol O-acyltransferase activity"/>
    <property type="evidence" value="ECO:0007669"/>
    <property type="project" value="TreeGrafter"/>
</dbReference>
<dbReference type="GO" id="GO:0006506">
    <property type="term" value="P:GPI anchor biosynthetic process"/>
    <property type="evidence" value="ECO:0007669"/>
    <property type="project" value="UniProtKB-UniPathway"/>
</dbReference>
<keyword evidence="8 9" id="KW-0472">Membrane</keyword>
<feature type="transmembrane region" description="Helical" evidence="9">
    <location>
        <begin position="437"/>
        <end position="457"/>
    </location>
</feature>
<feature type="transmembrane region" description="Helical" evidence="9">
    <location>
        <begin position="463"/>
        <end position="482"/>
    </location>
</feature>
<evidence type="ECO:0000256" key="7">
    <source>
        <dbReference type="ARBA" id="ARBA00022989"/>
    </source>
</evidence>
<proteinExistence type="inferred from homology"/>
<dbReference type="Proteomes" id="UP000250140">
    <property type="component" value="Unassembled WGS sequence"/>
</dbReference>
<dbReference type="AlphaFoldDB" id="A0A8E2JWI1"/>
<dbReference type="GO" id="GO:0005789">
    <property type="term" value="C:endoplasmic reticulum membrane"/>
    <property type="evidence" value="ECO:0007669"/>
    <property type="project" value="UniProtKB-SubCell"/>
</dbReference>
<keyword evidence="9" id="KW-0012">Acyltransferase</keyword>
<feature type="transmembrane region" description="Helical" evidence="9">
    <location>
        <begin position="345"/>
        <end position="362"/>
    </location>
</feature>
<feature type="transmembrane region" description="Helical" evidence="9">
    <location>
        <begin position="24"/>
        <end position="41"/>
    </location>
</feature>
<organism evidence="11 12">
    <name type="scientific">Glonium stellatum</name>
    <dbReference type="NCBI Taxonomy" id="574774"/>
    <lineage>
        <taxon>Eukaryota</taxon>
        <taxon>Fungi</taxon>
        <taxon>Dikarya</taxon>
        <taxon>Ascomycota</taxon>
        <taxon>Pezizomycotina</taxon>
        <taxon>Dothideomycetes</taxon>
        <taxon>Pleosporomycetidae</taxon>
        <taxon>Gloniales</taxon>
        <taxon>Gloniaceae</taxon>
        <taxon>Glonium</taxon>
    </lineage>
</organism>
<keyword evidence="6 9" id="KW-0812">Transmembrane</keyword>
<evidence type="ECO:0000256" key="10">
    <source>
        <dbReference type="SAM" id="MobiDB-lite"/>
    </source>
</evidence>
<evidence type="ECO:0000256" key="6">
    <source>
        <dbReference type="ARBA" id="ARBA00022692"/>
    </source>
</evidence>
<feature type="non-terminal residue" evidence="11">
    <location>
        <position position="1"/>
    </location>
</feature>
<comment type="pathway">
    <text evidence="3 9">Glycolipid biosynthesis; glycosylphosphatidylinositol-anchor biosynthesis.</text>
</comment>
<feature type="transmembrane region" description="Helical" evidence="9">
    <location>
        <begin position="304"/>
        <end position="325"/>
    </location>
</feature>
<dbReference type="UniPathway" id="UPA00196"/>
<keyword evidence="9" id="KW-0256">Endoplasmic reticulum</keyword>
<keyword evidence="7 9" id="KW-1133">Transmembrane helix</keyword>
<feature type="transmembrane region" description="Helical" evidence="9">
    <location>
        <begin position="265"/>
        <end position="284"/>
    </location>
</feature>
<dbReference type="EMBL" id="KV748927">
    <property type="protein sequence ID" value="OCL12093.1"/>
    <property type="molecule type" value="Genomic_DNA"/>
</dbReference>